<accession>A0ABD3Q2K1</accession>
<evidence type="ECO:0000256" key="1">
    <source>
        <dbReference type="SAM" id="SignalP"/>
    </source>
</evidence>
<sequence>MMKRFIYLFLVIAAASVSTAFVPPNSVVATSRSSASAHSTKTIPSSSTSLSERKWNFNQGRGPFGLKKNAEIWNGRVAQMAFVIVLLQELITGKGVIASIQDGDAVGLAGLGFFAVSVVGLTAFLVSKGDESDIVF</sequence>
<feature type="signal peptide" evidence="1">
    <location>
        <begin position="1"/>
        <end position="20"/>
    </location>
</feature>
<protein>
    <submittedName>
        <fullName evidence="2">Uncharacterized protein</fullName>
    </submittedName>
</protein>
<dbReference type="SUPFAM" id="SSF103511">
    <property type="entry name" value="Chlorophyll a-b binding protein"/>
    <property type="match status" value="1"/>
</dbReference>
<dbReference type="GO" id="GO:0009507">
    <property type="term" value="C:chloroplast"/>
    <property type="evidence" value="ECO:0007669"/>
    <property type="project" value="UniProtKB-SubCell"/>
</dbReference>
<feature type="chain" id="PRO_5044784772" evidence="1">
    <location>
        <begin position="21"/>
        <end position="136"/>
    </location>
</feature>
<keyword evidence="3" id="KW-1185">Reference proteome</keyword>
<organism evidence="2 3">
    <name type="scientific">Cyclotella cryptica</name>
    <dbReference type="NCBI Taxonomy" id="29204"/>
    <lineage>
        <taxon>Eukaryota</taxon>
        <taxon>Sar</taxon>
        <taxon>Stramenopiles</taxon>
        <taxon>Ochrophyta</taxon>
        <taxon>Bacillariophyta</taxon>
        <taxon>Coscinodiscophyceae</taxon>
        <taxon>Thalassiosirophycidae</taxon>
        <taxon>Stephanodiscales</taxon>
        <taxon>Stephanodiscaceae</taxon>
        <taxon>Cyclotella</taxon>
    </lineage>
</organism>
<evidence type="ECO:0000313" key="2">
    <source>
        <dbReference type="EMBL" id="KAL3794069.1"/>
    </source>
</evidence>
<dbReference type="Proteomes" id="UP001516023">
    <property type="component" value="Unassembled WGS sequence"/>
</dbReference>
<name>A0ABD3Q2K1_9STRA</name>
<dbReference type="AlphaFoldDB" id="A0ABD3Q2K1"/>
<gene>
    <name evidence="2" type="ORF">HJC23_008957</name>
</gene>
<comment type="caution">
    <text evidence="2">The sequence shown here is derived from an EMBL/GenBank/DDBJ whole genome shotgun (WGS) entry which is preliminary data.</text>
</comment>
<keyword evidence="1" id="KW-0732">Signal</keyword>
<dbReference type="GO" id="GO:0030076">
    <property type="term" value="C:light-harvesting complex"/>
    <property type="evidence" value="ECO:0007669"/>
    <property type="project" value="UniProtKB-KW"/>
</dbReference>
<reference evidence="2 3" key="1">
    <citation type="journal article" date="2020" name="G3 (Bethesda)">
        <title>Improved Reference Genome for Cyclotella cryptica CCMP332, a Model for Cell Wall Morphogenesis, Salinity Adaptation, and Lipid Production in Diatoms (Bacillariophyta).</title>
        <authorList>
            <person name="Roberts W.R."/>
            <person name="Downey K.M."/>
            <person name="Ruck E.C."/>
            <person name="Traller J.C."/>
            <person name="Alverson A.J."/>
        </authorList>
    </citation>
    <scope>NUCLEOTIDE SEQUENCE [LARGE SCALE GENOMIC DNA]</scope>
    <source>
        <strain evidence="2 3">CCMP332</strain>
    </source>
</reference>
<dbReference type="Gene3D" id="1.10.3460.10">
    <property type="entry name" value="Chlorophyll a/b binding protein domain"/>
    <property type="match status" value="1"/>
</dbReference>
<proteinExistence type="predicted"/>
<evidence type="ECO:0000313" key="3">
    <source>
        <dbReference type="Proteomes" id="UP001516023"/>
    </source>
</evidence>
<dbReference type="EMBL" id="JABMIG020000084">
    <property type="protein sequence ID" value="KAL3794069.1"/>
    <property type="molecule type" value="Genomic_DNA"/>
</dbReference>